<dbReference type="Gene3D" id="3.40.50.300">
    <property type="entry name" value="P-loop containing nucleotide triphosphate hydrolases"/>
    <property type="match status" value="2"/>
</dbReference>
<dbReference type="EC" id="3.6.4.13" evidence="1"/>
<dbReference type="FunFam" id="1.20.120.1080:FF:000002">
    <property type="entry name" value="Putative ATP-dependent RNA helicase DHX36"/>
    <property type="match status" value="1"/>
</dbReference>
<evidence type="ECO:0000256" key="8">
    <source>
        <dbReference type="SAM" id="MobiDB-lite"/>
    </source>
</evidence>
<dbReference type="CDD" id="cd17917">
    <property type="entry name" value="DEXHc_RHA-like"/>
    <property type="match status" value="1"/>
</dbReference>
<dbReference type="InterPro" id="IPR011709">
    <property type="entry name" value="DEAD-box_helicase_OB_fold"/>
</dbReference>
<dbReference type="GO" id="GO:0005524">
    <property type="term" value="F:ATP binding"/>
    <property type="evidence" value="ECO:0007669"/>
    <property type="project" value="UniProtKB-KW"/>
</dbReference>
<dbReference type="GO" id="GO:0003723">
    <property type="term" value="F:RNA binding"/>
    <property type="evidence" value="ECO:0007669"/>
    <property type="project" value="UniProtKB-KW"/>
</dbReference>
<dbReference type="Pfam" id="PF00270">
    <property type="entry name" value="DEAD"/>
    <property type="match status" value="1"/>
</dbReference>
<keyword evidence="6" id="KW-0694">RNA-binding</keyword>
<evidence type="ECO:0000256" key="2">
    <source>
        <dbReference type="ARBA" id="ARBA00022741"/>
    </source>
</evidence>
<dbReference type="InterPro" id="IPR059023">
    <property type="entry name" value="RNA_hel_CTD"/>
</dbReference>
<dbReference type="GO" id="GO:0003724">
    <property type="term" value="F:RNA helicase activity"/>
    <property type="evidence" value="ECO:0007669"/>
    <property type="project" value="UniProtKB-EC"/>
</dbReference>
<dbReference type="PROSITE" id="PS00690">
    <property type="entry name" value="DEAH_ATP_HELICASE"/>
    <property type="match status" value="1"/>
</dbReference>
<evidence type="ECO:0000256" key="1">
    <source>
        <dbReference type="ARBA" id="ARBA00012552"/>
    </source>
</evidence>
<protein>
    <recommendedName>
        <fullName evidence="1">RNA helicase</fullName>
        <ecNumber evidence="1">3.6.4.13</ecNumber>
    </recommendedName>
</protein>
<keyword evidence="12" id="KW-1185">Reference proteome</keyword>
<dbReference type="Pfam" id="PF21010">
    <property type="entry name" value="HA2_C"/>
    <property type="match status" value="1"/>
</dbReference>
<dbReference type="Pfam" id="PF24385">
    <property type="entry name" value="DSRM_DHX29"/>
    <property type="match status" value="1"/>
</dbReference>
<dbReference type="InterPro" id="IPR027417">
    <property type="entry name" value="P-loop_NTPase"/>
</dbReference>
<dbReference type="InterPro" id="IPR001650">
    <property type="entry name" value="Helicase_C-like"/>
</dbReference>
<comment type="similarity">
    <text evidence="7">Belongs to the DExH box helicase family.</text>
</comment>
<accession>A0A9P6ASA4</accession>
<dbReference type="SMART" id="SM00487">
    <property type="entry name" value="DEXDc"/>
    <property type="match status" value="1"/>
</dbReference>
<feature type="region of interest" description="Disordered" evidence="8">
    <location>
        <begin position="421"/>
        <end position="456"/>
    </location>
</feature>
<keyword evidence="5" id="KW-0067">ATP-binding</keyword>
<feature type="domain" description="Helicase ATP-binding" evidence="9">
    <location>
        <begin position="497"/>
        <end position="664"/>
    </location>
</feature>
<sequence>MQPYPPLSLPTSLEAKHWGATYALYRFSNNLQLHRLLPPGPREYWAELEKDHKTCPEHLKWQYESDPFAAKRMVEQRQEVASRKKIAEQVTGHLQDHSRSKEYEKAPEVRMASSMRERVEDVVKEMATRFPGVIGDEVATQFDTAAVTVQLRALGFAPHQVQRAVNFFSAPSQNPSPYLASLLTLPPLEACVSFLLLHIPETDLPPQFLKEQTSSDPFIRGGSSGNTTLAVQWLADKAVKEGGWPSKVVAEIIESSGTDWSTLIECLDYRLIGMDAPGPNPIDELDNGYEANETRRNEEIEAVISVYPNAVFDATTSTFSIPLQNGPDVILHIILVPSHPYPRIGSRHPPMYISSSKLPPYIRLHILSRILTSLLPGGDLHPLLQAGEGIMFGGVDCADSELTAVQNAPPEVDGVMRYLLPKPRSTRPSDSNNSGHAVAGKSSKTTRLKRSEYNNADDRTDDEIRVALVTSRETPAYASILDARSKLPVWTARDHIIRLVQDSRVVVVVGETGCGKTTQLPQFILDSCILSSRGASTNIVVTQPRRVSALSVASRVSSERLDDGSVGYAIRGESKQTRRTKLLFCTTGVLLRRMTVLNADHLTGVSHVIVDEVHERSVDGDFLLLQLRELLKTNPNIKIILMSATINQQVFVDYFGGAPVLEIPGFTHPVKDIYLEDVISQINYVPPFVKGGPRQPEEQQRSFRENYQSQGLDQASVRAIETIRRSDRIDYQLMAEVVVHIIKTTTVAEGAILIFLPGKYSLFTRTFQTTSSGASFTVTKLRKIVVATNVAETSITIPDVVYVVDSGKVKETQYDANAGLSRLVETWVTRAAARQRRGRAGRTHPGECYKLFTRLQEDKMEQFPIPEILRVPLESLSLQIKVMREDEDVTLFLSKAIDPPKVHSMEKAWSVLEELGALDCEGRLTALGRQMSLLPVDLRLAKMMILGAIFRCLDATLTIAACVSSKPLFVSPVDKREEAKKARERFAMANSDLLTDMNAYNQCRRMRRMDGVTQHTQMSFMEENFISATTVRDITFLKGDFLAALSDIGFVPLSATADSPSLNVNATFDRVAAGTVQREHVAKELKIFDKDEGRVFLHPSSVLFGIPSYKSPFIAYFSMNATSKTFLRDATEVPLYSLLLFGGRVAVDHIKGGITVGQNGWIKMRAWSRIGVLVNQLRLLLDAQLQNSIQQAQMADLGEHNPVVQVMLDLVSHDGLSGE</sequence>
<evidence type="ECO:0000259" key="9">
    <source>
        <dbReference type="PROSITE" id="PS51192"/>
    </source>
</evidence>
<reference evidence="11" key="1">
    <citation type="journal article" date="2020" name="Nat. Commun.">
        <title>Large-scale genome sequencing of mycorrhizal fungi provides insights into the early evolution of symbiotic traits.</title>
        <authorList>
            <person name="Miyauchi S."/>
            <person name="Kiss E."/>
            <person name="Kuo A."/>
            <person name="Drula E."/>
            <person name="Kohler A."/>
            <person name="Sanchez-Garcia M."/>
            <person name="Morin E."/>
            <person name="Andreopoulos B."/>
            <person name="Barry K.W."/>
            <person name="Bonito G."/>
            <person name="Buee M."/>
            <person name="Carver A."/>
            <person name="Chen C."/>
            <person name="Cichocki N."/>
            <person name="Clum A."/>
            <person name="Culley D."/>
            <person name="Crous P.W."/>
            <person name="Fauchery L."/>
            <person name="Girlanda M."/>
            <person name="Hayes R.D."/>
            <person name="Keri Z."/>
            <person name="LaButti K."/>
            <person name="Lipzen A."/>
            <person name="Lombard V."/>
            <person name="Magnuson J."/>
            <person name="Maillard F."/>
            <person name="Murat C."/>
            <person name="Nolan M."/>
            <person name="Ohm R.A."/>
            <person name="Pangilinan J."/>
            <person name="Pereira M.F."/>
            <person name="Perotto S."/>
            <person name="Peter M."/>
            <person name="Pfister S."/>
            <person name="Riley R."/>
            <person name="Sitrit Y."/>
            <person name="Stielow J.B."/>
            <person name="Szollosi G."/>
            <person name="Zifcakova L."/>
            <person name="Stursova M."/>
            <person name="Spatafora J.W."/>
            <person name="Tedersoo L."/>
            <person name="Vaario L.M."/>
            <person name="Yamada A."/>
            <person name="Yan M."/>
            <person name="Wang P."/>
            <person name="Xu J."/>
            <person name="Bruns T."/>
            <person name="Baldrian P."/>
            <person name="Vilgalys R."/>
            <person name="Dunand C."/>
            <person name="Henrissat B."/>
            <person name="Grigoriev I.V."/>
            <person name="Hibbett D."/>
            <person name="Nagy L.G."/>
            <person name="Martin F.M."/>
        </authorList>
    </citation>
    <scope>NUCLEOTIDE SEQUENCE</scope>
    <source>
        <strain evidence="11">UP504</strain>
    </source>
</reference>
<evidence type="ECO:0000313" key="12">
    <source>
        <dbReference type="Proteomes" id="UP000886523"/>
    </source>
</evidence>
<gene>
    <name evidence="11" type="ORF">BS47DRAFT_1487116</name>
</gene>
<comment type="caution">
    <text evidence="11">The sequence shown here is derived from an EMBL/GenBank/DDBJ whole genome shotgun (WGS) entry which is preliminary data.</text>
</comment>
<dbReference type="PROSITE" id="PS51192">
    <property type="entry name" value="HELICASE_ATP_BIND_1"/>
    <property type="match status" value="1"/>
</dbReference>
<dbReference type="InterPro" id="IPR007502">
    <property type="entry name" value="Helicase-assoc_dom"/>
</dbReference>
<proteinExistence type="inferred from homology"/>
<dbReference type="Pfam" id="PF26026">
    <property type="entry name" value="RNA_hel_CTD"/>
    <property type="match status" value="1"/>
</dbReference>
<dbReference type="PROSITE" id="PS51194">
    <property type="entry name" value="HELICASE_CTER"/>
    <property type="match status" value="1"/>
</dbReference>
<organism evidence="11 12">
    <name type="scientific">Hydnum rufescens UP504</name>
    <dbReference type="NCBI Taxonomy" id="1448309"/>
    <lineage>
        <taxon>Eukaryota</taxon>
        <taxon>Fungi</taxon>
        <taxon>Dikarya</taxon>
        <taxon>Basidiomycota</taxon>
        <taxon>Agaricomycotina</taxon>
        <taxon>Agaricomycetes</taxon>
        <taxon>Cantharellales</taxon>
        <taxon>Hydnaceae</taxon>
        <taxon>Hydnum</taxon>
    </lineage>
</organism>
<evidence type="ECO:0000313" key="11">
    <source>
        <dbReference type="EMBL" id="KAF9511055.1"/>
    </source>
</evidence>
<dbReference type="CDD" id="cd18791">
    <property type="entry name" value="SF2_C_RHA"/>
    <property type="match status" value="1"/>
</dbReference>
<feature type="domain" description="Helicase C-terminal" evidence="10">
    <location>
        <begin position="728"/>
        <end position="884"/>
    </location>
</feature>
<evidence type="ECO:0000256" key="3">
    <source>
        <dbReference type="ARBA" id="ARBA00022801"/>
    </source>
</evidence>
<dbReference type="AlphaFoldDB" id="A0A9P6ASA4"/>
<dbReference type="PANTHER" id="PTHR18934:SF267">
    <property type="entry name" value="ATP-DEPENDENT RNA HELICASE YLR419W-RELATED"/>
    <property type="match status" value="1"/>
</dbReference>
<evidence type="ECO:0000256" key="6">
    <source>
        <dbReference type="ARBA" id="ARBA00022884"/>
    </source>
</evidence>
<dbReference type="InterPro" id="IPR048333">
    <property type="entry name" value="HA2_WH"/>
</dbReference>
<keyword evidence="3" id="KW-0378">Hydrolase</keyword>
<name>A0A9P6ASA4_9AGAM</name>
<dbReference type="InterPro" id="IPR014001">
    <property type="entry name" value="Helicase_ATP-bd"/>
</dbReference>
<dbReference type="GO" id="GO:0016787">
    <property type="term" value="F:hydrolase activity"/>
    <property type="evidence" value="ECO:0007669"/>
    <property type="project" value="UniProtKB-KW"/>
</dbReference>
<dbReference type="Pfam" id="PF07717">
    <property type="entry name" value="OB_NTP_bind"/>
    <property type="match status" value="1"/>
</dbReference>
<dbReference type="SMART" id="SM00847">
    <property type="entry name" value="HA2"/>
    <property type="match status" value="1"/>
</dbReference>
<evidence type="ECO:0000256" key="5">
    <source>
        <dbReference type="ARBA" id="ARBA00022840"/>
    </source>
</evidence>
<dbReference type="OrthoDB" id="5600252at2759"/>
<dbReference type="FunFam" id="3.40.50.300:FF:000526">
    <property type="entry name" value="DExH-box ATP-dependent RNA helicase DExH3"/>
    <property type="match status" value="1"/>
</dbReference>
<dbReference type="SMART" id="SM00490">
    <property type="entry name" value="HELICc"/>
    <property type="match status" value="1"/>
</dbReference>
<dbReference type="Gene3D" id="1.20.120.1080">
    <property type="match status" value="1"/>
</dbReference>
<dbReference type="PANTHER" id="PTHR18934">
    <property type="entry name" value="ATP-DEPENDENT RNA HELICASE"/>
    <property type="match status" value="1"/>
</dbReference>
<dbReference type="InterPro" id="IPR002464">
    <property type="entry name" value="DNA/RNA_helicase_DEAH_CS"/>
</dbReference>
<evidence type="ECO:0000256" key="4">
    <source>
        <dbReference type="ARBA" id="ARBA00022806"/>
    </source>
</evidence>
<dbReference type="SUPFAM" id="SSF52540">
    <property type="entry name" value="P-loop containing nucleoside triphosphate hydrolases"/>
    <property type="match status" value="1"/>
</dbReference>
<dbReference type="GO" id="GO:1990904">
    <property type="term" value="C:ribonucleoprotein complex"/>
    <property type="evidence" value="ECO:0007669"/>
    <property type="project" value="UniProtKB-ARBA"/>
</dbReference>
<dbReference type="Proteomes" id="UP000886523">
    <property type="component" value="Unassembled WGS sequence"/>
</dbReference>
<dbReference type="Pfam" id="PF04408">
    <property type="entry name" value="WHD_HA2"/>
    <property type="match status" value="1"/>
</dbReference>
<keyword evidence="2" id="KW-0547">Nucleotide-binding</keyword>
<evidence type="ECO:0000256" key="7">
    <source>
        <dbReference type="ARBA" id="ARBA00060772"/>
    </source>
</evidence>
<dbReference type="EMBL" id="MU129006">
    <property type="protein sequence ID" value="KAF9511055.1"/>
    <property type="molecule type" value="Genomic_DNA"/>
</dbReference>
<keyword evidence="4" id="KW-0347">Helicase</keyword>
<dbReference type="Pfam" id="PF00271">
    <property type="entry name" value="Helicase_C"/>
    <property type="match status" value="1"/>
</dbReference>
<evidence type="ECO:0000259" key="10">
    <source>
        <dbReference type="PROSITE" id="PS51194"/>
    </source>
</evidence>
<dbReference type="InterPro" id="IPR011545">
    <property type="entry name" value="DEAD/DEAH_box_helicase_dom"/>
</dbReference>
<dbReference type="InterPro" id="IPR056328">
    <property type="entry name" value="DSRM_DHX29"/>
</dbReference>
<feature type="compositionally biased region" description="Polar residues" evidence="8">
    <location>
        <begin position="426"/>
        <end position="435"/>
    </location>
</feature>